<evidence type="ECO:0000313" key="1">
    <source>
        <dbReference type="EMBL" id="KAI3792460.1"/>
    </source>
</evidence>
<protein>
    <submittedName>
        <fullName evidence="1">Uncharacterized protein</fullName>
    </submittedName>
</protein>
<accession>A0ACB9HAZ5</accession>
<name>A0ACB9HAZ5_CICIN</name>
<proteinExistence type="predicted"/>
<reference evidence="2" key="1">
    <citation type="journal article" date="2022" name="Mol. Ecol. Resour.">
        <title>The genomes of chicory, endive, great burdock and yacon provide insights into Asteraceae palaeo-polyploidization history and plant inulin production.</title>
        <authorList>
            <person name="Fan W."/>
            <person name="Wang S."/>
            <person name="Wang H."/>
            <person name="Wang A."/>
            <person name="Jiang F."/>
            <person name="Liu H."/>
            <person name="Zhao H."/>
            <person name="Xu D."/>
            <person name="Zhang Y."/>
        </authorList>
    </citation>
    <scope>NUCLEOTIDE SEQUENCE [LARGE SCALE GENOMIC DNA]</scope>
    <source>
        <strain evidence="2">cv. Punajuju</strain>
    </source>
</reference>
<dbReference type="Proteomes" id="UP001055811">
    <property type="component" value="Linkage Group LG01"/>
</dbReference>
<reference evidence="1 2" key="2">
    <citation type="journal article" date="2022" name="Mol. Ecol. Resour.">
        <title>The genomes of chicory, endive, great burdock and yacon provide insights into Asteraceae paleo-polyploidization history and plant inulin production.</title>
        <authorList>
            <person name="Fan W."/>
            <person name="Wang S."/>
            <person name="Wang H."/>
            <person name="Wang A."/>
            <person name="Jiang F."/>
            <person name="Liu H."/>
            <person name="Zhao H."/>
            <person name="Xu D."/>
            <person name="Zhang Y."/>
        </authorList>
    </citation>
    <scope>NUCLEOTIDE SEQUENCE [LARGE SCALE GENOMIC DNA]</scope>
    <source>
        <strain evidence="2">cv. Punajuju</strain>
        <tissue evidence="1">Leaves</tissue>
    </source>
</reference>
<evidence type="ECO:0000313" key="2">
    <source>
        <dbReference type="Proteomes" id="UP001055811"/>
    </source>
</evidence>
<organism evidence="1 2">
    <name type="scientific">Cichorium intybus</name>
    <name type="common">Chicory</name>
    <dbReference type="NCBI Taxonomy" id="13427"/>
    <lineage>
        <taxon>Eukaryota</taxon>
        <taxon>Viridiplantae</taxon>
        <taxon>Streptophyta</taxon>
        <taxon>Embryophyta</taxon>
        <taxon>Tracheophyta</taxon>
        <taxon>Spermatophyta</taxon>
        <taxon>Magnoliopsida</taxon>
        <taxon>eudicotyledons</taxon>
        <taxon>Gunneridae</taxon>
        <taxon>Pentapetalae</taxon>
        <taxon>asterids</taxon>
        <taxon>campanulids</taxon>
        <taxon>Asterales</taxon>
        <taxon>Asteraceae</taxon>
        <taxon>Cichorioideae</taxon>
        <taxon>Cichorieae</taxon>
        <taxon>Cichoriinae</taxon>
        <taxon>Cichorium</taxon>
    </lineage>
</organism>
<sequence length="128" mass="14450">MAALSNDISMLLSHTSRQPYTIRETCSVVAITDGYLFCHLNFSSNPSFLLRGVALNFSINVFTNLVYWVVVKRFVSLNPFTFALVFLILLCKKILSLSIFLQDIDSFSLYSQMNIVGVSVISSRLLLR</sequence>
<comment type="caution">
    <text evidence="1">The sequence shown here is derived from an EMBL/GenBank/DDBJ whole genome shotgun (WGS) entry which is preliminary data.</text>
</comment>
<gene>
    <name evidence="1" type="ORF">L2E82_06340</name>
</gene>
<dbReference type="EMBL" id="CM042009">
    <property type="protein sequence ID" value="KAI3792460.1"/>
    <property type="molecule type" value="Genomic_DNA"/>
</dbReference>
<keyword evidence="2" id="KW-1185">Reference proteome</keyword>